<name>A0A2J6SUE2_9HELO</name>
<dbReference type="STRING" id="1095630.A0A2J6SUE2"/>
<dbReference type="Pfam" id="PF00651">
    <property type="entry name" value="BTB"/>
    <property type="match status" value="1"/>
</dbReference>
<evidence type="ECO:0000313" key="4">
    <source>
        <dbReference type="Proteomes" id="UP000235371"/>
    </source>
</evidence>
<dbReference type="EMBL" id="KZ613865">
    <property type="protein sequence ID" value="PMD54385.1"/>
    <property type="molecule type" value="Genomic_DNA"/>
</dbReference>
<sequence length="284" mass="32301">MSIPEAGKVSKVEEQLAEKPLLPSKESKVGETPYMDGVGTEMVDVYVGPGKALFRLYKSKICARIPYFDKMFNGNFKEASSNVAHLPEDEPEAFDLLAEWANHPIPTKSPRRIRELVTVKDENGEEMDSWDAIGFYGLAEKFCLPELQDIIMDMLIKYHKKKNELPSVDFTKRALEETSEGSLLTDYCTRAMLYVMEEGQQDTWKIEDVADLFQTPDFTKRYLTLQCEEGATDPRQLGKCDFHAHKDGLPCAALPNNKKRIAPESEKADQVKRLRVETPESVER</sequence>
<dbReference type="OrthoDB" id="6359816at2759"/>
<dbReference type="GeneID" id="36591837"/>
<keyword evidence="4" id="KW-1185">Reference proteome</keyword>
<dbReference type="PANTHER" id="PTHR47843:SF2">
    <property type="entry name" value="BTB DOMAIN-CONTAINING PROTEIN"/>
    <property type="match status" value="1"/>
</dbReference>
<feature type="region of interest" description="Disordered" evidence="1">
    <location>
        <begin position="1"/>
        <end position="31"/>
    </location>
</feature>
<evidence type="ECO:0000313" key="3">
    <source>
        <dbReference type="EMBL" id="PMD54385.1"/>
    </source>
</evidence>
<feature type="domain" description="BTB" evidence="2">
    <location>
        <begin position="43"/>
        <end position="100"/>
    </location>
</feature>
<organism evidence="3 4">
    <name type="scientific">Hyaloscypha bicolor E</name>
    <dbReference type="NCBI Taxonomy" id="1095630"/>
    <lineage>
        <taxon>Eukaryota</taxon>
        <taxon>Fungi</taxon>
        <taxon>Dikarya</taxon>
        <taxon>Ascomycota</taxon>
        <taxon>Pezizomycotina</taxon>
        <taxon>Leotiomycetes</taxon>
        <taxon>Helotiales</taxon>
        <taxon>Hyaloscyphaceae</taxon>
        <taxon>Hyaloscypha</taxon>
        <taxon>Hyaloscypha bicolor</taxon>
    </lineage>
</organism>
<dbReference type="PROSITE" id="PS50097">
    <property type="entry name" value="BTB"/>
    <property type="match status" value="1"/>
</dbReference>
<dbReference type="AlphaFoldDB" id="A0A2J6SUE2"/>
<dbReference type="CDD" id="cd18186">
    <property type="entry name" value="BTB_POZ_ZBTB_KLHL-like"/>
    <property type="match status" value="1"/>
</dbReference>
<proteinExistence type="predicted"/>
<dbReference type="InterPro" id="IPR011333">
    <property type="entry name" value="SKP1/BTB/POZ_sf"/>
</dbReference>
<dbReference type="RefSeq" id="XP_024731289.1">
    <property type="nucleotide sequence ID" value="XM_024883760.1"/>
</dbReference>
<protein>
    <recommendedName>
        <fullName evidence="2">BTB domain-containing protein</fullName>
    </recommendedName>
</protein>
<gene>
    <name evidence="3" type="ORF">K444DRAFT_634542</name>
</gene>
<evidence type="ECO:0000256" key="1">
    <source>
        <dbReference type="SAM" id="MobiDB-lite"/>
    </source>
</evidence>
<feature type="compositionally biased region" description="Basic and acidic residues" evidence="1">
    <location>
        <begin position="261"/>
        <end position="284"/>
    </location>
</feature>
<reference evidence="3 4" key="1">
    <citation type="submission" date="2016-04" db="EMBL/GenBank/DDBJ databases">
        <title>A degradative enzymes factory behind the ericoid mycorrhizal symbiosis.</title>
        <authorList>
            <consortium name="DOE Joint Genome Institute"/>
            <person name="Martino E."/>
            <person name="Morin E."/>
            <person name="Grelet G."/>
            <person name="Kuo A."/>
            <person name="Kohler A."/>
            <person name="Daghino S."/>
            <person name="Barry K."/>
            <person name="Choi C."/>
            <person name="Cichocki N."/>
            <person name="Clum A."/>
            <person name="Copeland A."/>
            <person name="Hainaut M."/>
            <person name="Haridas S."/>
            <person name="Labutti K."/>
            <person name="Lindquist E."/>
            <person name="Lipzen A."/>
            <person name="Khouja H.-R."/>
            <person name="Murat C."/>
            <person name="Ohm R."/>
            <person name="Olson A."/>
            <person name="Spatafora J."/>
            <person name="Veneault-Fourrey C."/>
            <person name="Henrissat B."/>
            <person name="Grigoriev I."/>
            <person name="Martin F."/>
            <person name="Perotto S."/>
        </authorList>
    </citation>
    <scope>NUCLEOTIDE SEQUENCE [LARGE SCALE GENOMIC DNA]</scope>
    <source>
        <strain evidence="3 4">E</strain>
    </source>
</reference>
<feature type="region of interest" description="Disordered" evidence="1">
    <location>
        <begin position="257"/>
        <end position="284"/>
    </location>
</feature>
<dbReference type="Gene3D" id="3.30.710.10">
    <property type="entry name" value="Potassium Channel Kv1.1, Chain A"/>
    <property type="match status" value="1"/>
</dbReference>
<accession>A0A2J6SUE2</accession>
<dbReference type="InParanoid" id="A0A2J6SUE2"/>
<dbReference type="SUPFAM" id="SSF54695">
    <property type="entry name" value="POZ domain"/>
    <property type="match status" value="1"/>
</dbReference>
<dbReference type="InterPro" id="IPR000210">
    <property type="entry name" value="BTB/POZ_dom"/>
</dbReference>
<evidence type="ECO:0000259" key="2">
    <source>
        <dbReference type="PROSITE" id="PS50097"/>
    </source>
</evidence>
<dbReference type="PANTHER" id="PTHR47843">
    <property type="entry name" value="BTB DOMAIN-CONTAINING PROTEIN-RELATED"/>
    <property type="match status" value="1"/>
</dbReference>
<feature type="compositionally biased region" description="Basic and acidic residues" evidence="1">
    <location>
        <begin position="8"/>
        <end position="17"/>
    </location>
</feature>
<dbReference type="Proteomes" id="UP000235371">
    <property type="component" value="Unassembled WGS sequence"/>
</dbReference>